<name>A0A9N9DI23_9GLOM</name>
<dbReference type="Proteomes" id="UP000789570">
    <property type="component" value="Unassembled WGS sequence"/>
</dbReference>
<dbReference type="EMBL" id="CAJVPQ010003723">
    <property type="protein sequence ID" value="CAG8635843.1"/>
    <property type="molecule type" value="Genomic_DNA"/>
</dbReference>
<comment type="caution">
    <text evidence="1">The sequence shown here is derived from an EMBL/GenBank/DDBJ whole genome shotgun (WGS) entry which is preliminary data.</text>
</comment>
<protein>
    <submittedName>
        <fullName evidence="1">7270_t:CDS:1</fullName>
    </submittedName>
</protein>
<sequence>MRLPPIQELDVFDDGPPLYRQNLAKNTTGTKPLLVRYLISDSGITDLMPMVGGYAITNHTGIGRLQRSLWLGTRLRFGRLDDGLHHQNHC</sequence>
<accession>A0A9N9DI23</accession>
<organism evidence="1 2">
    <name type="scientific">Funneliformis caledonium</name>
    <dbReference type="NCBI Taxonomy" id="1117310"/>
    <lineage>
        <taxon>Eukaryota</taxon>
        <taxon>Fungi</taxon>
        <taxon>Fungi incertae sedis</taxon>
        <taxon>Mucoromycota</taxon>
        <taxon>Glomeromycotina</taxon>
        <taxon>Glomeromycetes</taxon>
        <taxon>Glomerales</taxon>
        <taxon>Glomeraceae</taxon>
        <taxon>Funneliformis</taxon>
    </lineage>
</organism>
<evidence type="ECO:0000313" key="1">
    <source>
        <dbReference type="EMBL" id="CAG8635843.1"/>
    </source>
</evidence>
<gene>
    <name evidence="1" type="ORF">FCALED_LOCUS10307</name>
</gene>
<dbReference type="AlphaFoldDB" id="A0A9N9DI23"/>
<evidence type="ECO:0000313" key="2">
    <source>
        <dbReference type="Proteomes" id="UP000789570"/>
    </source>
</evidence>
<reference evidence="1" key="1">
    <citation type="submission" date="2021-06" db="EMBL/GenBank/DDBJ databases">
        <authorList>
            <person name="Kallberg Y."/>
            <person name="Tangrot J."/>
            <person name="Rosling A."/>
        </authorList>
    </citation>
    <scope>NUCLEOTIDE SEQUENCE</scope>
    <source>
        <strain evidence="1">UK204</strain>
    </source>
</reference>
<keyword evidence="2" id="KW-1185">Reference proteome</keyword>
<proteinExistence type="predicted"/>